<dbReference type="EMBL" id="CP002565">
    <property type="protein sequence ID" value="AEB68814.1"/>
    <property type="molecule type" value="Genomic_DNA"/>
</dbReference>
<protein>
    <submittedName>
        <fullName evidence="2">Uncharacterized protein</fullName>
    </submittedName>
</protein>
<sequence>MSRIANALAAWFTLLYAIPALILGVLALFFGVASIWLLMDSEYGSFFLGSVITIILALASYRLSPYYKKQR</sequence>
<gene>
    <name evidence="2" type="ordered locus">MCON_2341</name>
</gene>
<keyword evidence="1" id="KW-0472">Membrane</keyword>
<dbReference type="RefSeq" id="WP_013719847.1">
    <property type="nucleotide sequence ID" value="NC_015416.1"/>
</dbReference>
<name>F4BY62_METSG</name>
<dbReference type="Proteomes" id="UP000007807">
    <property type="component" value="Chromosome"/>
</dbReference>
<proteinExistence type="predicted"/>
<dbReference type="KEGG" id="mcj:MCON_2341"/>
<evidence type="ECO:0000256" key="1">
    <source>
        <dbReference type="SAM" id="Phobius"/>
    </source>
</evidence>
<reference evidence="2 3" key="1">
    <citation type="journal article" date="2011" name="J. Bacteriol.">
        <title>Complete genome sequence of Methanosaeta concilii, a specialist in aceticlastic methanogenesis.</title>
        <authorList>
            <person name="Barber R.D."/>
            <person name="Zhang L."/>
            <person name="Harnack M."/>
            <person name="Olson M.V."/>
            <person name="Kaul R."/>
            <person name="Ingram-Smith C."/>
            <person name="Smith K.S."/>
        </authorList>
    </citation>
    <scope>NUCLEOTIDE SEQUENCE [LARGE SCALE GENOMIC DNA]</scope>
    <source>
        <strain evidence="3">ATCC 5969 / DSM 3671 / JCM 10134 / NBRC 103675 / OCM 69 / GP-6</strain>
    </source>
</reference>
<keyword evidence="1" id="KW-0812">Transmembrane</keyword>
<dbReference type="GeneID" id="43447403"/>
<organism evidence="2 3">
    <name type="scientific">Methanothrix soehngenii (strain ATCC 5969 / DSM 3671 / JCM 10134 / NBRC 103675 / OCM 69 / GP-6)</name>
    <name type="common">Methanosaeta concilii</name>
    <dbReference type="NCBI Taxonomy" id="990316"/>
    <lineage>
        <taxon>Archaea</taxon>
        <taxon>Methanobacteriati</taxon>
        <taxon>Methanobacteriota</taxon>
        <taxon>Stenosarchaea group</taxon>
        <taxon>Methanomicrobia</taxon>
        <taxon>Methanotrichales</taxon>
        <taxon>Methanotrichaceae</taxon>
        <taxon>Methanothrix</taxon>
    </lineage>
</organism>
<dbReference type="InParanoid" id="F4BY62"/>
<feature type="transmembrane region" description="Helical" evidence="1">
    <location>
        <begin position="43"/>
        <end position="61"/>
    </location>
</feature>
<evidence type="ECO:0000313" key="2">
    <source>
        <dbReference type="EMBL" id="AEB68814.1"/>
    </source>
</evidence>
<keyword evidence="1" id="KW-1133">Transmembrane helix</keyword>
<accession>F4BY62</accession>
<feature type="transmembrane region" description="Helical" evidence="1">
    <location>
        <begin position="12"/>
        <end position="37"/>
    </location>
</feature>
<evidence type="ECO:0000313" key="3">
    <source>
        <dbReference type="Proteomes" id="UP000007807"/>
    </source>
</evidence>
<dbReference type="AlphaFoldDB" id="F4BY62"/>
<dbReference type="HOGENOM" id="CLU_2730350_0_0_2"/>
<keyword evidence="3" id="KW-1185">Reference proteome</keyword>
<dbReference type="STRING" id="990316.MCON_2341"/>